<sequence>MRRKDREIKDNFEILETVKKCKVFRIAMIDGTQPYIVPLNFGYSFENDSLTLYFHSAKEGRKINILKSNNNICFEMDCEHRLISDTSACKYGYAFESIIGDGKVEFVENPNEKCKALSLIMNHQTGQDFTFNEKQAQSVAILKVIPTSFACKKSK</sequence>
<protein>
    <recommendedName>
        <fullName evidence="3">Pyridoxamine 5'-phosphate oxidase</fullName>
    </recommendedName>
</protein>
<evidence type="ECO:0000313" key="1">
    <source>
        <dbReference type="EMBL" id="SHH48989.1"/>
    </source>
</evidence>
<dbReference type="PANTHER" id="PTHR34071:SF2">
    <property type="entry name" value="FLAVIN-NUCLEOTIDE-BINDING PROTEIN"/>
    <property type="match status" value="1"/>
</dbReference>
<dbReference type="RefSeq" id="WP_073127756.1">
    <property type="nucleotide sequence ID" value="NZ_BAABCH010000010.1"/>
</dbReference>
<dbReference type="Pfam" id="PF12900">
    <property type="entry name" value="Pyridox_ox_2"/>
    <property type="match status" value="1"/>
</dbReference>
<name>A0A1M5TE36_9FIRM</name>
<gene>
    <name evidence="1" type="ORF">SAMN04488530_1583</name>
</gene>
<reference evidence="2" key="1">
    <citation type="submission" date="2016-11" db="EMBL/GenBank/DDBJ databases">
        <authorList>
            <person name="Varghese N."/>
            <person name="Submissions S."/>
        </authorList>
    </citation>
    <scope>NUCLEOTIDE SEQUENCE [LARGE SCALE GENOMIC DNA]</scope>
    <source>
        <strain evidence="2">DSM 2635</strain>
    </source>
</reference>
<dbReference type="Gene3D" id="2.30.110.10">
    <property type="entry name" value="Electron Transport, Fmn-binding Protein, Chain A"/>
    <property type="match status" value="1"/>
</dbReference>
<dbReference type="InterPro" id="IPR024747">
    <property type="entry name" value="Pyridox_Oxase-rel"/>
</dbReference>
<evidence type="ECO:0008006" key="3">
    <source>
        <dbReference type="Google" id="ProtNLM"/>
    </source>
</evidence>
<dbReference type="OrthoDB" id="9794935at2"/>
<accession>A0A1M5TE36</accession>
<evidence type="ECO:0000313" key="2">
    <source>
        <dbReference type="Proteomes" id="UP000243255"/>
    </source>
</evidence>
<dbReference type="PANTHER" id="PTHR34071">
    <property type="entry name" value="5-NITROIMIDAZOLE ANTIBIOTICS RESISTANCE PROTEIN, NIMA-FAMILY-RELATED PROTEIN-RELATED"/>
    <property type="match status" value="1"/>
</dbReference>
<dbReference type="InterPro" id="IPR012349">
    <property type="entry name" value="Split_barrel_FMN-bd"/>
</dbReference>
<dbReference type="AlphaFoldDB" id="A0A1M5TE36"/>
<organism evidence="1 2">
    <name type="scientific">Asaccharospora irregularis DSM 2635</name>
    <dbReference type="NCBI Taxonomy" id="1121321"/>
    <lineage>
        <taxon>Bacteria</taxon>
        <taxon>Bacillati</taxon>
        <taxon>Bacillota</taxon>
        <taxon>Clostridia</taxon>
        <taxon>Peptostreptococcales</taxon>
        <taxon>Peptostreptococcaceae</taxon>
        <taxon>Asaccharospora</taxon>
    </lineage>
</organism>
<dbReference type="Proteomes" id="UP000243255">
    <property type="component" value="Unassembled WGS sequence"/>
</dbReference>
<dbReference type="SUPFAM" id="SSF50475">
    <property type="entry name" value="FMN-binding split barrel"/>
    <property type="match status" value="1"/>
</dbReference>
<proteinExistence type="predicted"/>
<dbReference type="EMBL" id="FQWX01000058">
    <property type="protein sequence ID" value="SHH48989.1"/>
    <property type="molecule type" value="Genomic_DNA"/>
</dbReference>
<keyword evidence="2" id="KW-1185">Reference proteome</keyword>